<evidence type="ECO:0000313" key="1">
    <source>
        <dbReference type="EMBL" id="EEX19183.1"/>
    </source>
</evidence>
<name>C9MMY3_9BACT</name>
<dbReference type="HOGENOM" id="CLU_3237918_0_0_10"/>
<proteinExistence type="predicted"/>
<keyword evidence="2" id="KW-1185">Reference proteome</keyword>
<gene>
    <name evidence="1" type="ORF">HMPREF0973_00968</name>
</gene>
<reference evidence="1 2" key="1">
    <citation type="submission" date="2009-09" db="EMBL/GenBank/DDBJ databases">
        <authorList>
            <person name="Weinstock G."/>
            <person name="Sodergren E."/>
            <person name="Clifton S."/>
            <person name="Fulton L."/>
            <person name="Fulton B."/>
            <person name="Courtney L."/>
            <person name="Fronick C."/>
            <person name="Harrison M."/>
            <person name="Strong C."/>
            <person name="Farmer C."/>
            <person name="Delahaunty K."/>
            <person name="Markovic C."/>
            <person name="Hall O."/>
            <person name="Minx P."/>
            <person name="Tomlinson C."/>
            <person name="Mitreva M."/>
            <person name="Nelson J."/>
            <person name="Hou S."/>
            <person name="Wollam A."/>
            <person name="Pepin K.H."/>
            <person name="Johnson M."/>
            <person name="Bhonagiri V."/>
            <person name="Nash W.E."/>
            <person name="Warren W."/>
            <person name="Chinwalla A."/>
            <person name="Mardis E.R."/>
            <person name="Wilson R.K."/>
        </authorList>
    </citation>
    <scope>NUCLEOTIDE SEQUENCE [LARGE SCALE GENOMIC DNA]</scope>
    <source>
        <strain evidence="1 2">F0319</strain>
    </source>
</reference>
<dbReference type="EMBL" id="ACVA01000019">
    <property type="protein sequence ID" value="EEX19183.1"/>
    <property type="molecule type" value="Genomic_DNA"/>
</dbReference>
<dbReference type="AlphaFoldDB" id="C9MMY3"/>
<accession>C9MMY3</accession>
<sequence>MKLNSKALTRKLNILKDGRDKVSLSTILLVFFDANDGEEWLLI</sequence>
<dbReference type="Proteomes" id="UP000003327">
    <property type="component" value="Unassembled WGS sequence"/>
</dbReference>
<organism evidence="1 2">
    <name type="scientific">Prevotella veroralis F0319</name>
    <dbReference type="NCBI Taxonomy" id="649761"/>
    <lineage>
        <taxon>Bacteria</taxon>
        <taxon>Pseudomonadati</taxon>
        <taxon>Bacteroidota</taxon>
        <taxon>Bacteroidia</taxon>
        <taxon>Bacteroidales</taxon>
        <taxon>Prevotellaceae</taxon>
        <taxon>Prevotella</taxon>
    </lineage>
</organism>
<comment type="caution">
    <text evidence="1">The sequence shown here is derived from an EMBL/GenBank/DDBJ whole genome shotgun (WGS) entry which is preliminary data.</text>
</comment>
<dbReference type="RefSeq" id="WP_004382602.1">
    <property type="nucleotide sequence ID" value="NZ_GG698712.1"/>
</dbReference>
<evidence type="ECO:0000313" key="2">
    <source>
        <dbReference type="Proteomes" id="UP000003327"/>
    </source>
</evidence>
<protein>
    <submittedName>
        <fullName evidence="1">Uncharacterized protein</fullName>
    </submittedName>
</protein>